<accession>A0A0G4ME92</accession>
<dbReference type="EMBL" id="CVQH01022180">
    <property type="protein sequence ID" value="CRK32501.1"/>
    <property type="molecule type" value="Genomic_DNA"/>
</dbReference>
<evidence type="ECO:0000313" key="3">
    <source>
        <dbReference type="Proteomes" id="UP000044602"/>
    </source>
</evidence>
<feature type="non-terminal residue" evidence="2">
    <location>
        <position position="1"/>
    </location>
</feature>
<feature type="compositionally biased region" description="Basic and acidic residues" evidence="1">
    <location>
        <begin position="1"/>
        <end position="14"/>
    </location>
</feature>
<dbReference type="Proteomes" id="UP000044602">
    <property type="component" value="Unassembled WGS sequence"/>
</dbReference>
<organism evidence="2 3">
    <name type="scientific">Verticillium longisporum</name>
    <name type="common">Verticillium dahliae var. longisporum</name>
    <dbReference type="NCBI Taxonomy" id="100787"/>
    <lineage>
        <taxon>Eukaryota</taxon>
        <taxon>Fungi</taxon>
        <taxon>Dikarya</taxon>
        <taxon>Ascomycota</taxon>
        <taxon>Pezizomycotina</taxon>
        <taxon>Sordariomycetes</taxon>
        <taxon>Hypocreomycetidae</taxon>
        <taxon>Glomerellales</taxon>
        <taxon>Plectosphaerellaceae</taxon>
        <taxon>Verticillium</taxon>
    </lineage>
</organism>
<protein>
    <submittedName>
        <fullName evidence="2">Uncharacterized protein</fullName>
    </submittedName>
</protein>
<feature type="region of interest" description="Disordered" evidence="1">
    <location>
        <begin position="1"/>
        <end position="22"/>
    </location>
</feature>
<evidence type="ECO:0000256" key="1">
    <source>
        <dbReference type="SAM" id="MobiDB-lite"/>
    </source>
</evidence>
<evidence type="ECO:0000313" key="2">
    <source>
        <dbReference type="EMBL" id="CRK32501.1"/>
    </source>
</evidence>
<dbReference type="AlphaFoldDB" id="A0A0G4ME92"/>
<gene>
    <name evidence="2" type="ORF">BN1708_019035</name>
</gene>
<keyword evidence="3" id="KW-1185">Reference proteome</keyword>
<proteinExistence type="predicted"/>
<sequence>AAEPHLADALETHIRPHQYPRR</sequence>
<name>A0A0G4ME92_VERLO</name>
<reference evidence="2 3" key="1">
    <citation type="submission" date="2015-05" db="EMBL/GenBank/DDBJ databases">
        <authorList>
            <person name="Wang D.B."/>
            <person name="Wang M."/>
        </authorList>
    </citation>
    <scope>NUCLEOTIDE SEQUENCE [LARGE SCALE GENOMIC DNA]</scope>
    <source>
        <strain evidence="2">VL1</strain>
    </source>
</reference>